<feature type="non-terminal residue" evidence="2">
    <location>
        <position position="1"/>
    </location>
</feature>
<name>A0A813EB69_POLGL</name>
<gene>
    <name evidence="2" type="ORF">PGLA1383_LOCUS16086</name>
</gene>
<dbReference type="AlphaFoldDB" id="A0A813EB69"/>
<organism evidence="2 3">
    <name type="scientific">Polarella glacialis</name>
    <name type="common">Dinoflagellate</name>
    <dbReference type="NCBI Taxonomy" id="89957"/>
    <lineage>
        <taxon>Eukaryota</taxon>
        <taxon>Sar</taxon>
        <taxon>Alveolata</taxon>
        <taxon>Dinophyceae</taxon>
        <taxon>Suessiales</taxon>
        <taxon>Suessiaceae</taxon>
        <taxon>Polarella</taxon>
    </lineage>
</organism>
<evidence type="ECO:0000256" key="1">
    <source>
        <dbReference type="SAM" id="MobiDB-lite"/>
    </source>
</evidence>
<accession>A0A813EB69</accession>
<feature type="region of interest" description="Disordered" evidence="1">
    <location>
        <begin position="1"/>
        <end position="24"/>
    </location>
</feature>
<evidence type="ECO:0000313" key="2">
    <source>
        <dbReference type="EMBL" id="CAE8597651.1"/>
    </source>
</evidence>
<keyword evidence="3" id="KW-1185">Reference proteome</keyword>
<proteinExistence type="predicted"/>
<reference evidence="2" key="1">
    <citation type="submission" date="2021-02" db="EMBL/GenBank/DDBJ databases">
        <authorList>
            <person name="Dougan E. K."/>
            <person name="Rhodes N."/>
            <person name="Thang M."/>
            <person name="Chan C."/>
        </authorList>
    </citation>
    <scope>NUCLEOTIDE SEQUENCE</scope>
</reference>
<comment type="caution">
    <text evidence="2">The sequence shown here is derived from an EMBL/GenBank/DDBJ whole genome shotgun (WGS) entry which is preliminary data.</text>
</comment>
<evidence type="ECO:0000313" key="3">
    <source>
        <dbReference type="Proteomes" id="UP000654075"/>
    </source>
</evidence>
<sequence length="161" mass="17801">KSSEMLQVSIGGEKDENPVSATIAGDKTPVAAISADVEPTGEQPLVGPAMRHFLELRQVRREFLESPSMLWGFRALSDAGEEDEPWDPLDGSTVSSSAVLPLRARKGCALLEPSCSWDWPLSRVEKKSRVLMIDRQDLLFQHQEMAQELARLRKRFGIGGA</sequence>
<dbReference type="EMBL" id="CAJNNV010009655">
    <property type="protein sequence ID" value="CAE8597651.1"/>
    <property type="molecule type" value="Genomic_DNA"/>
</dbReference>
<protein>
    <submittedName>
        <fullName evidence="2">Uncharacterized protein</fullName>
    </submittedName>
</protein>
<dbReference type="Proteomes" id="UP000654075">
    <property type="component" value="Unassembled WGS sequence"/>
</dbReference>